<comment type="caution">
    <text evidence="1">The sequence shown here is derived from an EMBL/GenBank/DDBJ whole genome shotgun (WGS) entry which is preliminary data.</text>
</comment>
<evidence type="ECO:0000313" key="1">
    <source>
        <dbReference type="EMBL" id="MVM35647.1"/>
    </source>
</evidence>
<keyword evidence="2" id="KW-1185">Reference proteome</keyword>
<dbReference type="Proteomes" id="UP000436006">
    <property type="component" value="Unassembled WGS sequence"/>
</dbReference>
<dbReference type="RefSeq" id="WP_157590450.1">
    <property type="nucleotide sequence ID" value="NZ_WPIN01000025.1"/>
</dbReference>
<name>A0A7K1SPE5_9BACT</name>
<protein>
    <submittedName>
        <fullName evidence="1">Uncharacterized protein</fullName>
    </submittedName>
</protein>
<gene>
    <name evidence="1" type="ORF">GO755_36870</name>
</gene>
<accession>A0A7K1SPE5</accession>
<sequence>MSTLQTETIRVAPLVRKFLSKHCDVAPFRLHSKNNPYATFLINSLETHPTLRPLFLSG</sequence>
<evidence type="ECO:0000313" key="2">
    <source>
        <dbReference type="Proteomes" id="UP000436006"/>
    </source>
</evidence>
<proteinExistence type="predicted"/>
<organism evidence="1 2">
    <name type="scientific">Spirosoma arboris</name>
    <dbReference type="NCBI Taxonomy" id="2682092"/>
    <lineage>
        <taxon>Bacteria</taxon>
        <taxon>Pseudomonadati</taxon>
        <taxon>Bacteroidota</taxon>
        <taxon>Cytophagia</taxon>
        <taxon>Cytophagales</taxon>
        <taxon>Cytophagaceae</taxon>
        <taxon>Spirosoma</taxon>
    </lineage>
</organism>
<dbReference type="EMBL" id="WPIN01000025">
    <property type="protein sequence ID" value="MVM35647.1"/>
    <property type="molecule type" value="Genomic_DNA"/>
</dbReference>
<dbReference type="AlphaFoldDB" id="A0A7K1SPE5"/>
<reference evidence="1 2" key="1">
    <citation type="submission" date="2019-12" db="EMBL/GenBank/DDBJ databases">
        <title>Spirosoma sp. HMF4905 genome sequencing and assembly.</title>
        <authorList>
            <person name="Kang H."/>
            <person name="Cha I."/>
            <person name="Kim H."/>
            <person name="Joh K."/>
        </authorList>
    </citation>
    <scope>NUCLEOTIDE SEQUENCE [LARGE SCALE GENOMIC DNA]</scope>
    <source>
        <strain evidence="1 2">HMF4905</strain>
    </source>
</reference>